<dbReference type="InterPro" id="IPR028081">
    <property type="entry name" value="Leu-bd"/>
</dbReference>
<dbReference type="InterPro" id="IPR000709">
    <property type="entry name" value="Leu_Ile_Val-bd"/>
</dbReference>
<keyword evidence="2" id="KW-0813">Transport</keyword>
<proteinExistence type="inferred from homology"/>
<dbReference type="InterPro" id="IPR051010">
    <property type="entry name" value="BCAA_transport"/>
</dbReference>
<dbReference type="PANTHER" id="PTHR30483">
    <property type="entry name" value="LEUCINE-SPECIFIC-BINDING PROTEIN"/>
    <property type="match status" value="1"/>
</dbReference>
<reference evidence="7 8" key="1">
    <citation type="submission" date="2019-03" db="EMBL/GenBank/DDBJ databases">
        <title>Genomic Encyclopedia of Type Strains, Phase IV (KMG-IV): sequencing the most valuable type-strain genomes for metagenomic binning, comparative biology and taxonomic classification.</title>
        <authorList>
            <person name="Goeker M."/>
        </authorList>
    </citation>
    <scope>NUCLEOTIDE SEQUENCE [LARGE SCALE GENOMIC DNA]</scope>
    <source>
        <strain evidence="7 8">DSM 16998</strain>
    </source>
</reference>
<dbReference type="Gene3D" id="3.40.50.2300">
    <property type="match status" value="2"/>
</dbReference>
<evidence type="ECO:0000256" key="3">
    <source>
        <dbReference type="ARBA" id="ARBA00022729"/>
    </source>
</evidence>
<keyword evidence="4" id="KW-0029">Amino-acid transport</keyword>
<evidence type="ECO:0000256" key="2">
    <source>
        <dbReference type="ARBA" id="ARBA00022448"/>
    </source>
</evidence>
<dbReference type="InterPro" id="IPR028082">
    <property type="entry name" value="Peripla_BP_I"/>
</dbReference>
<evidence type="ECO:0000256" key="5">
    <source>
        <dbReference type="SAM" id="SignalP"/>
    </source>
</evidence>
<name>A0A4R6QFD9_9BURK</name>
<dbReference type="Pfam" id="PF13458">
    <property type="entry name" value="Peripla_BP_6"/>
    <property type="match status" value="1"/>
</dbReference>
<dbReference type="PANTHER" id="PTHR30483:SF6">
    <property type="entry name" value="PERIPLASMIC BINDING PROTEIN OF ABC TRANSPORTER FOR NATURAL AMINO ACIDS"/>
    <property type="match status" value="1"/>
</dbReference>
<dbReference type="PROSITE" id="PS51318">
    <property type="entry name" value="TAT"/>
    <property type="match status" value="1"/>
</dbReference>
<dbReference type="SUPFAM" id="SSF53822">
    <property type="entry name" value="Periplasmic binding protein-like I"/>
    <property type="match status" value="1"/>
</dbReference>
<sequence length="403" mass="43088">MPHANLPTRRRVLTVASTAAASLALPGWARAQSNEPIKIAALIPLTGGGGAYGPTMQRAAELVVNEVNAAGGVLGRKVQLLVEDDQTNPESAVRAARKLIDAEKVCAIIGTWASSVTTAVAPLCWENKVFLATVSGGENITNMPHQGYIVRTQPTSELLGTVFANFIADQGGKKAYFVGPQTPLSQSYGETIEKQMKKHGHMSQTMLYEDKKSSYRTEIAEVLRASPDFIVLGGYVPDTAMVVKDIYRAGYRGKIIGMAFGVNQKLIDAVPPETLDNVYTIGSSAAVGAESYKRLLRLLKTDSLDPYSCQIYDHANLVLMSIAKAKQATGTGIKDAIRAATYAKGGKAVDNAVDGIKAINAGQPIDYNGASGSCEFTEKGDVVNTFFRYEQIRGGKINLIKIA</sequence>
<feature type="chain" id="PRO_5020949303" evidence="5">
    <location>
        <begin position="32"/>
        <end position="403"/>
    </location>
</feature>
<comment type="caution">
    <text evidence="7">The sequence shown here is derived from an EMBL/GenBank/DDBJ whole genome shotgun (WGS) entry which is preliminary data.</text>
</comment>
<dbReference type="Proteomes" id="UP000295361">
    <property type="component" value="Unassembled WGS sequence"/>
</dbReference>
<gene>
    <name evidence="7" type="ORF">DES47_11433</name>
</gene>
<keyword evidence="3 5" id="KW-0732">Signal</keyword>
<dbReference type="PRINTS" id="PR00337">
    <property type="entry name" value="LEUILEVALBP"/>
</dbReference>
<dbReference type="RefSeq" id="WP_133703778.1">
    <property type="nucleotide sequence ID" value="NZ_SNXS01000014.1"/>
</dbReference>
<dbReference type="InterPro" id="IPR006311">
    <property type="entry name" value="TAT_signal"/>
</dbReference>
<evidence type="ECO:0000313" key="8">
    <source>
        <dbReference type="Proteomes" id="UP000295361"/>
    </source>
</evidence>
<evidence type="ECO:0000256" key="4">
    <source>
        <dbReference type="ARBA" id="ARBA00022970"/>
    </source>
</evidence>
<protein>
    <submittedName>
        <fullName evidence="7">Amino acid/amide ABC transporter substrate-binding protein (HAAT family)</fullName>
    </submittedName>
</protein>
<evidence type="ECO:0000259" key="6">
    <source>
        <dbReference type="Pfam" id="PF13458"/>
    </source>
</evidence>
<evidence type="ECO:0000313" key="7">
    <source>
        <dbReference type="EMBL" id="TDP61261.1"/>
    </source>
</evidence>
<dbReference type="GO" id="GO:0006865">
    <property type="term" value="P:amino acid transport"/>
    <property type="evidence" value="ECO:0007669"/>
    <property type="project" value="UniProtKB-KW"/>
</dbReference>
<dbReference type="InParanoid" id="A0A4R6QFD9"/>
<comment type="similarity">
    <text evidence="1">Belongs to the leucine-binding protein family.</text>
</comment>
<organism evidence="7 8">
    <name type="scientific">Roseateles toxinivorans</name>
    <dbReference type="NCBI Taxonomy" id="270368"/>
    <lineage>
        <taxon>Bacteria</taxon>
        <taxon>Pseudomonadati</taxon>
        <taxon>Pseudomonadota</taxon>
        <taxon>Betaproteobacteria</taxon>
        <taxon>Burkholderiales</taxon>
        <taxon>Sphaerotilaceae</taxon>
        <taxon>Roseateles</taxon>
    </lineage>
</organism>
<dbReference type="EMBL" id="SNXS01000014">
    <property type="protein sequence ID" value="TDP61261.1"/>
    <property type="molecule type" value="Genomic_DNA"/>
</dbReference>
<accession>A0A4R6QFD9</accession>
<dbReference type="AlphaFoldDB" id="A0A4R6QFD9"/>
<dbReference type="OrthoDB" id="9783240at2"/>
<keyword evidence="8" id="KW-1185">Reference proteome</keyword>
<feature type="signal peptide" evidence="5">
    <location>
        <begin position="1"/>
        <end position="31"/>
    </location>
</feature>
<evidence type="ECO:0000256" key="1">
    <source>
        <dbReference type="ARBA" id="ARBA00010062"/>
    </source>
</evidence>
<feature type="domain" description="Leucine-binding protein" evidence="6">
    <location>
        <begin position="36"/>
        <end position="345"/>
    </location>
</feature>